<dbReference type="EMBL" id="OV170233">
    <property type="protein sequence ID" value="CAH0719281.1"/>
    <property type="molecule type" value="Genomic_DNA"/>
</dbReference>
<name>A0A8J9YAH4_9NEOP</name>
<evidence type="ECO:0000313" key="2">
    <source>
        <dbReference type="Proteomes" id="UP000838878"/>
    </source>
</evidence>
<organism evidence="1 2">
    <name type="scientific">Brenthis ino</name>
    <name type="common">lesser marbled fritillary</name>
    <dbReference type="NCBI Taxonomy" id="405034"/>
    <lineage>
        <taxon>Eukaryota</taxon>
        <taxon>Metazoa</taxon>
        <taxon>Ecdysozoa</taxon>
        <taxon>Arthropoda</taxon>
        <taxon>Hexapoda</taxon>
        <taxon>Insecta</taxon>
        <taxon>Pterygota</taxon>
        <taxon>Neoptera</taxon>
        <taxon>Endopterygota</taxon>
        <taxon>Lepidoptera</taxon>
        <taxon>Glossata</taxon>
        <taxon>Ditrysia</taxon>
        <taxon>Papilionoidea</taxon>
        <taxon>Nymphalidae</taxon>
        <taxon>Heliconiinae</taxon>
        <taxon>Argynnini</taxon>
        <taxon>Brenthis</taxon>
    </lineage>
</organism>
<sequence length="172" mass="19798">MKGISIDIEVITSESIAIPTKERVRVPPVRDILFLQHGTTDDITFITIRKLSSTRKYVPATTASKLSSFNPKILGIIMFSTIFRVMDVANLIIICLRSYLPTSWYGHVKMKDETHVTRRGVEMNVDRWSGRGRLKKRCIDCMRQDMKEKGVNDEMTSNRGEWKRKAYCADPK</sequence>
<accession>A0A8J9YAH4</accession>
<protein>
    <submittedName>
        <fullName evidence="1">Uncharacterized protein</fullName>
    </submittedName>
</protein>
<reference evidence="1" key="1">
    <citation type="submission" date="2021-12" db="EMBL/GenBank/DDBJ databases">
        <authorList>
            <person name="Martin H S."/>
        </authorList>
    </citation>
    <scope>NUCLEOTIDE SEQUENCE</scope>
</reference>
<gene>
    <name evidence="1" type="ORF">BINO364_LOCUS5647</name>
</gene>
<feature type="non-terminal residue" evidence="1">
    <location>
        <position position="172"/>
    </location>
</feature>
<proteinExistence type="predicted"/>
<keyword evidence="2" id="KW-1185">Reference proteome</keyword>
<dbReference type="Proteomes" id="UP000838878">
    <property type="component" value="Chromosome 13"/>
</dbReference>
<dbReference type="AlphaFoldDB" id="A0A8J9YAH4"/>
<evidence type="ECO:0000313" key="1">
    <source>
        <dbReference type="EMBL" id="CAH0719281.1"/>
    </source>
</evidence>
<dbReference type="OrthoDB" id="424543at2759"/>